<keyword evidence="2" id="KW-0238">DNA-binding</keyword>
<protein>
    <recommendedName>
        <fullName evidence="4">HTH marR-type domain-containing protein</fullName>
    </recommendedName>
</protein>
<name>A0ABX2ZVJ1_9BACI</name>
<reference evidence="5 6" key="1">
    <citation type="submission" date="2016-07" db="EMBL/GenBank/DDBJ databases">
        <authorList>
            <person name="Townsley L."/>
            <person name="Shank E.A."/>
        </authorList>
    </citation>
    <scope>NUCLEOTIDE SEQUENCE [LARGE SCALE GENOMIC DNA]</scope>
    <source>
        <strain evidence="5 6">CH01</strain>
    </source>
</reference>
<dbReference type="PRINTS" id="PR00598">
    <property type="entry name" value="HTHMARR"/>
</dbReference>
<evidence type="ECO:0000256" key="1">
    <source>
        <dbReference type="ARBA" id="ARBA00023015"/>
    </source>
</evidence>
<comment type="caution">
    <text evidence="5">The sequence shown here is derived from an EMBL/GenBank/DDBJ whole genome shotgun (WGS) entry which is preliminary data.</text>
</comment>
<accession>A0ABX2ZVJ1</accession>
<feature type="domain" description="HTH marR-type" evidence="4">
    <location>
        <begin position="6"/>
        <end position="135"/>
    </location>
</feature>
<dbReference type="InterPro" id="IPR000835">
    <property type="entry name" value="HTH_MarR-typ"/>
</dbReference>
<dbReference type="RefSeq" id="WP_069032300.1">
    <property type="nucleotide sequence ID" value="NZ_MDKC01000002.1"/>
</dbReference>
<evidence type="ECO:0000313" key="6">
    <source>
        <dbReference type="Proteomes" id="UP000094580"/>
    </source>
</evidence>
<organism evidence="5 6">
    <name type="scientific">Gottfriedia luciferensis</name>
    <dbReference type="NCBI Taxonomy" id="178774"/>
    <lineage>
        <taxon>Bacteria</taxon>
        <taxon>Bacillati</taxon>
        <taxon>Bacillota</taxon>
        <taxon>Bacilli</taxon>
        <taxon>Bacillales</taxon>
        <taxon>Bacillaceae</taxon>
        <taxon>Gottfriedia</taxon>
    </lineage>
</organism>
<dbReference type="EMBL" id="MDKC01000002">
    <property type="protein sequence ID" value="ODG93221.1"/>
    <property type="molecule type" value="Genomic_DNA"/>
</dbReference>
<dbReference type="InterPro" id="IPR036390">
    <property type="entry name" value="WH_DNA-bd_sf"/>
</dbReference>
<evidence type="ECO:0000313" key="5">
    <source>
        <dbReference type="EMBL" id="ODG93221.1"/>
    </source>
</evidence>
<proteinExistence type="predicted"/>
<evidence type="ECO:0000256" key="3">
    <source>
        <dbReference type="ARBA" id="ARBA00023163"/>
    </source>
</evidence>
<keyword evidence="3" id="KW-0804">Transcription</keyword>
<dbReference type="CDD" id="cd00090">
    <property type="entry name" value="HTH_ARSR"/>
    <property type="match status" value="1"/>
</dbReference>
<gene>
    <name evidence="5" type="ORF">BED47_02745</name>
</gene>
<dbReference type="Gene3D" id="1.10.10.10">
    <property type="entry name" value="Winged helix-like DNA-binding domain superfamily/Winged helix DNA-binding domain"/>
    <property type="match status" value="1"/>
</dbReference>
<evidence type="ECO:0000256" key="2">
    <source>
        <dbReference type="ARBA" id="ARBA00023125"/>
    </source>
</evidence>
<dbReference type="SMART" id="SM00347">
    <property type="entry name" value="HTH_MARR"/>
    <property type="match status" value="1"/>
</dbReference>
<sequence>MPNTKETKVLSLLKELKVQIEITFEKCMGISQSRLEILNQLFEYGEISQSQLQKTLKIDSAAITRHLKQLELNGKITRRKCETDNRITLVRLTQMGQDQMSSLWKEKVEFVENMLIGFSEKEIDLTLEYLNRIQINMNRINSDRETK</sequence>
<dbReference type="Pfam" id="PF01047">
    <property type="entry name" value="MarR"/>
    <property type="match status" value="1"/>
</dbReference>
<dbReference type="InterPro" id="IPR011991">
    <property type="entry name" value="ArsR-like_HTH"/>
</dbReference>
<dbReference type="SUPFAM" id="SSF46785">
    <property type="entry name" value="Winged helix' DNA-binding domain"/>
    <property type="match status" value="1"/>
</dbReference>
<dbReference type="InterPro" id="IPR036388">
    <property type="entry name" value="WH-like_DNA-bd_sf"/>
</dbReference>
<dbReference type="PROSITE" id="PS50995">
    <property type="entry name" value="HTH_MARR_2"/>
    <property type="match status" value="1"/>
</dbReference>
<dbReference type="PANTHER" id="PTHR42756">
    <property type="entry name" value="TRANSCRIPTIONAL REGULATOR, MARR"/>
    <property type="match status" value="1"/>
</dbReference>
<keyword evidence="6" id="KW-1185">Reference proteome</keyword>
<dbReference type="PANTHER" id="PTHR42756:SF1">
    <property type="entry name" value="TRANSCRIPTIONAL REPRESSOR OF EMRAB OPERON"/>
    <property type="match status" value="1"/>
</dbReference>
<evidence type="ECO:0000259" key="4">
    <source>
        <dbReference type="PROSITE" id="PS50995"/>
    </source>
</evidence>
<dbReference type="Proteomes" id="UP000094580">
    <property type="component" value="Unassembled WGS sequence"/>
</dbReference>
<keyword evidence="1" id="KW-0805">Transcription regulation</keyword>